<proteinExistence type="predicted"/>
<dbReference type="Proteomes" id="UP000186817">
    <property type="component" value="Unassembled WGS sequence"/>
</dbReference>
<keyword evidence="5" id="KW-1185">Reference proteome</keyword>
<dbReference type="InterPro" id="IPR004087">
    <property type="entry name" value="KH_dom"/>
</dbReference>
<sequence length="563" mass="62018">MDRRDKLAGRQDAGGRDPFCRRSDPVLTRATKPLAFRALESRLKPQDLKVQRSGSMWTAFARALRQGAKLTQLATRIRALCSPAAAEADEEQRLKDFLAKISCNARVWDADEAKDRCLSNCTSPIATLQLCCIYGQFHGAGVGLSAEELTAVKSKVPEIFEEVVRSPESDVPAQVLPVEPESDAAHSVHSSDSEEPRPPKPARDLPAPPPEELGTPVSELKRRADVAAALLGEASDAPSKLSAQHSSSSCKTDLADCTCPSSSSCTTQTCTRPLRLSQPSAAKGKGRGKRKNRRSKLSGPAARAAAKRSFSSAVGHARRGSSVDRVLLGYRDRNKRRAMEDTVDIPTCHRGRLLGTKGSNVKELEARYGVTITTPQVYDTDPWSRTTVTVRGLEEDVDAVVALIRRLHHQESVIFPSVKSFEDDVGSTRLNDLARRHAVMTRWYPDKLQVVIVGELVAARRVAQQLHIKHDSIHISPELMDDYDRDLLPKLWGLPGIKESTYSRKDGVIRFMGQAEAVDAALQRVIDWARDREPPAKDRDLGEILQSFAPHERGAIGEMWDDL</sequence>
<evidence type="ECO:0000313" key="5">
    <source>
        <dbReference type="Proteomes" id="UP000186817"/>
    </source>
</evidence>
<accession>A0A1Q9C7N7</accession>
<feature type="compositionally biased region" description="Basic and acidic residues" evidence="2">
    <location>
        <begin position="183"/>
        <end position="203"/>
    </location>
</feature>
<dbReference type="SMART" id="SM00322">
    <property type="entry name" value="KH"/>
    <property type="match status" value="1"/>
</dbReference>
<evidence type="ECO:0000313" key="4">
    <source>
        <dbReference type="EMBL" id="OLP78930.1"/>
    </source>
</evidence>
<keyword evidence="1" id="KW-0694">RNA-binding</keyword>
<dbReference type="EMBL" id="LSRX01001543">
    <property type="protein sequence ID" value="OLP78930.1"/>
    <property type="molecule type" value="Genomic_DNA"/>
</dbReference>
<gene>
    <name evidence="4" type="ORF">AK812_SmicGene40836</name>
</gene>
<dbReference type="GO" id="GO:0003723">
    <property type="term" value="F:RNA binding"/>
    <property type="evidence" value="ECO:0007669"/>
    <property type="project" value="UniProtKB-UniRule"/>
</dbReference>
<evidence type="ECO:0000256" key="2">
    <source>
        <dbReference type="SAM" id="MobiDB-lite"/>
    </source>
</evidence>
<protein>
    <recommendedName>
        <fullName evidence="3">K Homology domain-containing protein</fullName>
    </recommendedName>
</protein>
<comment type="caution">
    <text evidence="4">The sequence shown here is derived from an EMBL/GenBank/DDBJ whole genome shotgun (WGS) entry which is preliminary data.</text>
</comment>
<name>A0A1Q9C7N7_SYMMI</name>
<feature type="region of interest" description="Disordered" evidence="2">
    <location>
        <begin position="180"/>
        <end position="217"/>
    </location>
</feature>
<dbReference type="AlphaFoldDB" id="A0A1Q9C7N7"/>
<dbReference type="CDD" id="cd00105">
    <property type="entry name" value="KH-I"/>
    <property type="match status" value="1"/>
</dbReference>
<feature type="compositionally biased region" description="Basic residues" evidence="2">
    <location>
        <begin position="284"/>
        <end position="296"/>
    </location>
</feature>
<reference evidence="4 5" key="1">
    <citation type="submission" date="2016-02" db="EMBL/GenBank/DDBJ databases">
        <title>Genome analysis of coral dinoflagellate symbionts highlights evolutionary adaptations to a symbiotic lifestyle.</title>
        <authorList>
            <person name="Aranda M."/>
            <person name="Li Y."/>
            <person name="Liew Y.J."/>
            <person name="Baumgarten S."/>
            <person name="Simakov O."/>
            <person name="Wilson M."/>
            <person name="Piel J."/>
            <person name="Ashoor H."/>
            <person name="Bougouffa S."/>
            <person name="Bajic V.B."/>
            <person name="Ryu T."/>
            <person name="Ravasi T."/>
            <person name="Bayer T."/>
            <person name="Micklem G."/>
            <person name="Kim H."/>
            <person name="Bhak J."/>
            <person name="Lajeunesse T.C."/>
            <person name="Voolstra C.R."/>
        </authorList>
    </citation>
    <scope>NUCLEOTIDE SEQUENCE [LARGE SCALE GENOMIC DNA]</scope>
    <source>
        <strain evidence="4 5">CCMP2467</strain>
    </source>
</reference>
<feature type="compositionally biased region" description="Low complexity" evidence="2">
    <location>
        <begin position="297"/>
        <end position="313"/>
    </location>
</feature>
<organism evidence="4 5">
    <name type="scientific">Symbiodinium microadriaticum</name>
    <name type="common">Dinoflagellate</name>
    <name type="synonym">Zooxanthella microadriatica</name>
    <dbReference type="NCBI Taxonomy" id="2951"/>
    <lineage>
        <taxon>Eukaryota</taxon>
        <taxon>Sar</taxon>
        <taxon>Alveolata</taxon>
        <taxon>Dinophyceae</taxon>
        <taxon>Suessiales</taxon>
        <taxon>Symbiodiniaceae</taxon>
        <taxon>Symbiodinium</taxon>
    </lineage>
</organism>
<dbReference type="SUPFAM" id="SSF54791">
    <property type="entry name" value="Eukaryotic type KH-domain (KH-domain type I)"/>
    <property type="match status" value="1"/>
</dbReference>
<feature type="region of interest" description="Disordered" evidence="2">
    <location>
        <begin position="1"/>
        <end position="23"/>
    </location>
</feature>
<dbReference type="InterPro" id="IPR036612">
    <property type="entry name" value="KH_dom_type_1_sf"/>
</dbReference>
<evidence type="ECO:0000259" key="3">
    <source>
        <dbReference type="SMART" id="SM00322"/>
    </source>
</evidence>
<feature type="region of interest" description="Disordered" evidence="2">
    <location>
        <begin position="276"/>
        <end position="317"/>
    </location>
</feature>
<dbReference type="Pfam" id="PF00013">
    <property type="entry name" value="KH_1"/>
    <property type="match status" value="1"/>
</dbReference>
<feature type="domain" description="K Homology" evidence="3">
    <location>
        <begin position="337"/>
        <end position="409"/>
    </location>
</feature>
<dbReference type="OrthoDB" id="10027144at2759"/>
<evidence type="ECO:0000256" key="1">
    <source>
        <dbReference type="PROSITE-ProRule" id="PRU00117"/>
    </source>
</evidence>
<dbReference type="InterPro" id="IPR004088">
    <property type="entry name" value="KH_dom_type_1"/>
</dbReference>
<dbReference type="Gene3D" id="3.30.1370.10">
    <property type="entry name" value="K Homology domain, type 1"/>
    <property type="match status" value="1"/>
</dbReference>
<dbReference type="PROSITE" id="PS50084">
    <property type="entry name" value="KH_TYPE_1"/>
    <property type="match status" value="1"/>
</dbReference>